<evidence type="ECO:0000256" key="3">
    <source>
        <dbReference type="ARBA" id="ARBA00022630"/>
    </source>
</evidence>
<keyword evidence="3" id="KW-0285">Flavoprotein</keyword>
<gene>
    <name evidence="8" type="ORF">UFOPK3423_01076</name>
</gene>
<evidence type="ECO:0000256" key="2">
    <source>
        <dbReference type="ARBA" id="ARBA00009347"/>
    </source>
</evidence>
<evidence type="ECO:0000259" key="7">
    <source>
        <dbReference type="Pfam" id="PF02771"/>
    </source>
</evidence>
<evidence type="ECO:0000256" key="1">
    <source>
        <dbReference type="ARBA" id="ARBA00001974"/>
    </source>
</evidence>
<dbReference type="SUPFAM" id="SSF47203">
    <property type="entry name" value="Acyl-CoA dehydrogenase C-terminal domain-like"/>
    <property type="match status" value="1"/>
</dbReference>
<name>A0A6J7E2T0_9ZZZZ</name>
<protein>
    <submittedName>
        <fullName evidence="8">Unannotated protein</fullName>
    </submittedName>
</protein>
<dbReference type="SUPFAM" id="SSF56645">
    <property type="entry name" value="Acyl-CoA dehydrogenase NM domain-like"/>
    <property type="match status" value="1"/>
</dbReference>
<dbReference type="PANTHER" id="PTHR43884:SF20">
    <property type="entry name" value="ACYL-COA DEHYDROGENASE FADE28"/>
    <property type="match status" value="1"/>
</dbReference>
<dbReference type="GO" id="GO:0003995">
    <property type="term" value="F:acyl-CoA dehydrogenase activity"/>
    <property type="evidence" value="ECO:0007669"/>
    <property type="project" value="TreeGrafter"/>
</dbReference>
<evidence type="ECO:0000259" key="6">
    <source>
        <dbReference type="Pfam" id="PF00441"/>
    </source>
</evidence>
<dbReference type="PANTHER" id="PTHR43884">
    <property type="entry name" value="ACYL-COA DEHYDROGENASE"/>
    <property type="match status" value="1"/>
</dbReference>
<comment type="similarity">
    <text evidence="2">Belongs to the acyl-CoA dehydrogenase family.</text>
</comment>
<dbReference type="InterPro" id="IPR009075">
    <property type="entry name" value="AcylCo_DH/oxidase_C"/>
</dbReference>
<dbReference type="InterPro" id="IPR013786">
    <property type="entry name" value="AcylCoA_DH/ox_N"/>
</dbReference>
<dbReference type="GO" id="GO:0050660">
    <property type="term" value="F:flavin adenine dinucleotide binding"/>
    <property type="evidence" value="ECO:0007669"/>
    <property type="project" value="InterPro"/>
</dbReference>
<keyword evidence="5" id="KW-0560">Oxidoreductase</keyword>
<dbReference type="Pfam" id="PF02771">
    <property type="entry name" value="Acyl-CoA_dh_N"/>
    <property type="match status" value="1"/>
</dbReference>
<accession>A0A6J7E2T0</accession>
<feature type="domain" description="Acyl-CoA dehydrogenase/oxidase C-terminal" evidence="6">
    <location>
        <begin position="236"/>
        <end position="368"/>
    </location>
</feature>
<dbReference type="Gene3D" id="1.20.140.10">
    <property type="entry name" value="Butyryl-CoA Dehydrogenase, subunit A, domain 3"/>
    <property type="match status" value="1"/>
</dbReference>
<proteinExistence type="inferred from homology"/>
<organism evidence="8">
    <name type="scientific">freshwater metagenome</name>
    <dbReference type="NCBI Taxonomy" id="449393"/>
    <lineage>
        <taxon>unclassified sequences</taxon>
        <taxon>metagenomes</taxon>
        <taxon>ecological metagenomes</taxon>
    </lineage>
</organism>
<comment type="cofactor">
    <cofactor evidence="1">
        <name>FAD</name>
        <dbReference type="ChEBI" id="CHEBI:57692"/>
    </cofactor>
</comment>
<evidence type="ECO:0000256" key="5">
    <source>
        <dbReference type="ARBA" id="ARBA00023002"/>
    </source>
</evidence>
<evidence type="ECO:0000313" key="8">
    <source>
        <dbReference type="EMBL" id="CAB4877412.1"/>
    </source>
</evidence>
<dbReference type="InterPro" id="IPR037069">
    <property type="entry name" value="AcylCoA_DH/ox_N_sf"/>
</dbReference>
<dbReference type="InterPro" id="IPR036250">
    <property type="entry name" value="AcylCo_DH-like_C"/>
</dbReference>
<feature type="domain" description="Acyl-CoA dehydrogenase/oxidase N-terminal" evidence="7">
    <location>
        <begin position="6"/>
        <end position="87"/>
    </location>
</feature>
<dbReference type="InterPro" id="IPR009100">
    <property type="entry name" value="AcylCoA_DH/oxidase_NM_dom_sf"/>
</dbReference>
<sequence>MNLNLSDEQEFLRDAAQGALSRLATVEAAREGLEDPAAILDLWPTAIEAGWTGLLVSEERGGAGLGAYEAILVAIEAGKVLAGAPLLGPLPASLLLDRAGAATTAQVAAGELRAAWLPARPPSSLETAWTVDPREGRARAGAPAAVVDGDSVTFSGTVCWVPDAGEADLLVAIGVTASGEPVAGVLEAGAAGVVVEPTWRYDATRRLAHVTLNGATGVRLNLGADDIAAAWYLTHALIAAESLGAVETALQVSLAYAKERFTFGRAIGSYQAVKHGIVEILRRQENTRSLLIYVGFAFSDVPEEFAYAASAARSVGGAALDYAAREQIAVHGGIGATWEHDAPLTFRRAQLSRRLVGGTDDATDRVAEELLAGRGPRRD</sequence>
<dbReference type="Gene3D" id="1.10.540.10">
    <property type="entry name" value="Acyl-CoA dehydrogenase/oxidase, N-terminal domain"/>
    <property type="match status" value="1"/>
</dbReference>
<evidence type="ECO:0000256" key="4">
    <source>
        <dbReference type="ARBA" id="ARBA00022827"/>
    </source>
</evidence>
<dbReference type="EMBL" id="CAFBLQ010000117">
    <property type="protein sequence ID" value="CAB4877412.1"/>
    <property type="molecule type" value="Genomic_DNA"/>
</dbReference>
<reference evidence="8" key="1">
    <citation type="submission" date="2020-05" db="EMBL/GenBank/DDBJ databases">
        <authorList>
            <person name="Chiriac C."/>
            <person name="Salcher M."/>
            <person name="Ghai R."/>
            <person name="Kavagutti S V."/>
        </authorList>
    </citation>
    <scope>NUCLEOTIDE SEQUENCE</scope>
</reference>
<dbReference type="Pfam" id="PF00441">
    <property type="entry name" value="Acyl-CoA_dh_1"/>
    <property type="match status" value="1"/>
</dbReference>
<keyword evidence="4" id="KW-0274">FAD</keyword>
<dbReference type="AlphaFoldDB" id="A0A6J7E2T0"/>